<dbReference type="Proteomes" id="UP000187609">
    <property type="component" value="Unassembled WGS sequence"/>
</dbReference>
<dbReference type="Gramene" id="OIT37152">
    <property type="protein sequence ID" value="OIT37152"/>
    <property type="gene ID" value="A4A49_11800"/>
</dbReference>
<dbReference type="EMBL" id="MJEQ01000344">
    <property type="protein sequence ID" value="OIT37152.1"/>
    <property type="molecule type" value="Genomic_DNA"/>
</dbReference>
<proteinExistence type="predicted"/>
<name>A0A314L6G1_NICAT</name>
<dbReference type="AlphaFoldDB" id="A0A314L6G1"/>
<sequence length="89" mass="9842">MAPTAAMLMLGHQSRRSIISQETAAHLHPPSPPAPFSSFSKWVSSNKCIFQQQKNSVAAEVPFSTTVNNESHSSLEEKMFPEAMEICYC</sequence>
<accession>A0A314L6G1</accession>
<keyword evidence="2" id="KW-1185">Reference proteome</keyword>
<comment type="caution">
    <text evidence="1">The sequence shown here is derived from an EMBL/GenBank/DDBJ whole genome shotgun (WGS) entry which is preliminary data.</text>
</comment>
<evidence type="ECO:0000313" key="1">
    <source>
        <dbReference type="EMBL" id="OIT37152.1"/>
    </source>
</evidence>
<gene>
    <name evidence="1" type="ORF">A4A49_11800</name>
</gene>
<organism evidence="1 2">
    <name type="scientific">Nicotiana attenuata</name>
    <name type="common">Coyote tobacco</name>
    <dbReference type="NCBI Taxonomy" id="49451"/>
    <lineage>
        <taxon>Eukaryota</taxon>
        <taxon>Viridiplantae</taxon>
        <taxon>Streptophyta</taxon>
        <taxon>Embryophyta</taxon>
        <taxon>Tracheophyta</taxon>
        <taxon>Spermatophyta</taxon>
        <taxon>Magnoliopsida</taxon>
        <taxon>eudicotyledons</taxon>
        <taxon>Gunneridae</taxon>
        <taxon>Pentapetalae</taxon>
        <taxon>asterids</taxon>
        <taxon>lamiids</taxon>
        <taxon>Solanales</taxon>
        <taxon>Solanaceae</taxon>
        <taxon>Nicotianoideae</taxon>
        <taxon>Nicotianeae</taxon>
        <taxon>Nicotiana</taxon>
    </lineage>
</organism>
<protein>
    <submittedName>
        <fullName evidence="1">Uncharacterized protein</fullName>
    </submittedName>
</protein>
<reference evidence="1" key="1">
    <citation type="submission" date="2016-11" db="EMBL/GenBank/DDBJ databases">
        <title>The genome of Nicotiana attenuata.</title>
        <authorList>
            <person name="Xu S."/>
            <person name="Brockmoeller T."/>
            <person name="Gaquerel E."/>
            <person name="Navarro A."/>
            <person name="Kuhl H."/>
            <person name="Gase K."/>
            <person name="Ling Z."/>
            <person name="Zhou W."/>
            <person name="Kreitzer C."/>
            <person name="Stanke M."/>
            <person name="Tang H."/>
            <person name="Lyons E."/>
            <person name="Pandey P."/>
            <person name="Pandey S.P."/>
            <person name="Timmermann B."/>
            <person name="Baldwin I.T."/>
        </authorList>
    </citation>
    <scope>NUCLEOTIDE SEQUENCE [LARGE SCALE GENOMIC DNA]</scope>
    <source>
        <strain evidence="1">UT</strain>
    </source>
</reference>
<evidence type="ECO:0000313" key="2">
    <source>
        <dbReference type="Proteomes" id="UP000187609"/>
    </source>
</evidence>